<feature type="domain" description="RRM" evidence="6">
    <location>
        <begin position="332"/>
        <end position="405"/>
    </location>
</feature>
<dbReference type="InterPro" id="IPR012677">
    <property type="entry name" value="Nucleotide-bd_a/b_plait_sf"/>
</dbReference>
<feature type="domain" description="RRM" evidence="6">
    <location>
        <begin position="155"/>
        <end position="227"/>
    </location>
</feature>
<dbReference type="PROSITE" id="PS50102">
    <property type="entry name" value="RRM"/>
    <property type="match status" value="2"/>
</dbReference>
<feature type="region of interest" description="Disordered" evidence="5">
    <location>
        <begin position="439"/>
        <end position="460"/>
    </location>
</feature>
<name>W9SJX1_9ROSA</name>
<dbReference type="SUPFAM" id="SSF54928">
    <property type="entry name" value="RNA-binding domain, RBD"/>
    <property type="match status" value="2"/>
</dbReference>
<dbReference type="CDD" id="cd00590">
    <property type="entry name" value="RRM_SF"/>
    <property type="match status" value="2"/>
</dbReference>
<comment type="subcellular location">
    <subcellularLocation>
        <location evidence="1">Nucleus</location>
    </subcellularLocation>
</comment>
<dbReference type="Gene3D" id="3.30.70.330">
    <property type="match status" value="2"/>
</dbReference>
<proteinExistence type="predicted"/>
<keyword evidence="3" id="KW-0539">Nucleus</keyword>
<feature type="compositionally biased region" description="Basic and acidic residues" evidence="5">
    <location>
        <begin position="1011"/>
        <end position="1021"/>
    </location>
</feature>
<feature type="compositionally biased region" description="Basic residues" evidence="5">
    <location>
        <begin position="110"/>
        <end position="119"/>
    </location>
</feature>
<evidence type="ECO:0000313" key="8">
    <source>
        <dbReference type="Proteomes" id="UP000030645"/>
    </source>
</evidence>
<keyword evidence="2 4" id="KW-0694">RNA-binding</keyword>
<dbReference type="AlphaFoldDB" id="W9SJX1"/>
<dbReference type="STRING" id="981085.W9SJX1"/>
<dbReference type="PANTHER" id="PTHR23189">
    <property type="entry name" value="RNA RECOGNITION MOTIF-CONTAINING"/>
    <property type="match status" value="1"/>
</dbReference>
<feature type="region of interest" description="Disordered" evidence="5">
    <location>
        <begin position="278"/>
        <end position="308"/>
    </location>
</feature>
<organism evidence="7 8">
    <name type="scientific">Morus notabilis</name>
    <dbReference type="NCBI Taxonomy" id="981085"/>
    <lineage>
        <taxon>Eukaryota</taxon>
        <taxon>Viridiplantae</taxon>
        <taxon>Streptophyta</taxon>
        <taxon>Embryophyta</taxon>
        <taxon>Tracheophyta</taxon>
        <taxon>Spermatophyta</taxon>
        <taxon>Magnoliopsida</taxon>
        <taxon>eudicotyledons</taxon>
        <taxon>Gunneridae</taxon>
        <taxon>Pentapetalae</taxon>
        <taxon>rosids</taxon>
        <taxon>fabids</taxon>
        <taxon>Rosales</taxon>
        <taxon>Moraceae</taxon>
        <taxon>Moreae</taxon>
        <taxon>Morus</taxon>
    </lineage>
</organism>
<dbReference type="Pfam" id="PF07744">
    <property type="entry name" value="SPOC"/>
    <property type="match status" value="1"/>
</dbReference>
<dbReference type="FunFam" id="3.30.70.330:FF:000522">
    <property type="entry name" value="RNA recognition motif (RRM)-containing protein"/>
    <property type="match status" value="1"/>
</dbReference>
<feature type="compositionally biased region" description="Basic and acidic residues" evidence="5">
    <location>
        <begin position="284"/>
        <end position="297"/>
    </location>
</feature>
<dbReference type="Pfam" id="PF00076">
    <property type="entry name" value="RRM_1"/>
    <property type="match status" value="2"/>
</dbReference>
<dbReference type="CDD" id="cd21546">
    <property type="entry name" value="SPOC_FPA-like"/>
    <property type="match status" value="1"/>
</dbReference>
<feature type="region of interest" description="Disordered" evidence="5">
    <location>
        <begin position="1"/>
        <end position="151"/>
    </location>
</feature>
<evidence type="ECO:0000256" key="5">
    <source>
        <dbReference type="SAM" id="MobiDB-lite"/>
    </source>
</evidence>
<evidence type="ECO:0000256" key="3">
    <source>
        <dbReference type="ARBA" id="ARBA00023242"/>
    </source>
</evidence>
<feature type="compositionally biased region" description="Basic and acidic residues" evidence="5">
    <location>
        <begin position="58"/>
        <end position="109"/>
    </location>
</feature>
<evidence type="ECO:0000256" key="2">
    <source>
        <dbReference type="ARBA" id="ARBA00022884"/>
    </source>
</evidence>
<evidence type="ECO:0000313" key="7">
    <source>
        <dbReference type="EMBL" id="EXC35026.1"/>
    </source>
</evidence>
<sequence length="1040" mass="116754">MKKWVLEESLEFSDPESKRLRSSSSPPEKKSSSRVPTLVRWRKGRRWSQMRRGVVRGSEVEAGKEGENENGKSEERGVEGDHRRGGIKGDRRREREGDLGFGGGRDRFRRDYHHHRDQHHSRFEEKSSNFQSRSGRFGGRTSGISNKTSNAAPSRHLWVGNLSHSLMESDLTSHFLRFGELESVAFQPGRSYAFLNFAREEDAIDAIEALQGFPLAGNPLRIEFAKAVYCNNIVKATKTAPNQNMQSGEWWKITLGFRRLLVQSLILDEVTSTFQDKSLAPSYDDDHSQRREERSGLRESSFSQDLRARHSSADQFYAENSSMTDKNVEPSPVLWIGFPASLNVDEMVLRRAFSPFGEIEKITAFPGRSYAFVRFKSVKSARNAKDTLHGKLFGNPRVHICFAKNENGSLNSGRNSINVPPSPHFVSHARQGSFESFGQDRKFGNLTGDPRTRSPQLFSNLDSGDFDRYSLGRNGTLWTDGSDSSEHRRFVEVGSELGLSQDMYEYQRSPTRGKRGPLHDFSQRFSQTSTFYDEPWDAPEDAHFSHGAKKLKTDSFPPDKELPEYPFSARENEKYVFPRMPSDISHADFSERKFDVIPFGNKHTSDRSMNVAPSQRDRSNHWKESNENLHLGSGSLILNSIEKKRLTPESGNPSLSEWKWEGTIAKGGTPVCRARCFPVGKVLDLMLPEFLDCTARTSLDMLSKHYYQAMNAWVVFFVPGTDADIAFYNEFMRYLEEKQRAAVAKLDEYTTLFLVPPSNFSEKVLKVPGRLSISGVVLRLENPGSNMGSFHQQHEREDANLLSFLGDTSYPKPSTPSVAIDSSSYFPEVRNMNLSRNVPKPATTISSSAHFVGADSDNFEDSRTEYPPHGNARLVPNWYSSHLQNSVSDTRTPSQVSASSVDSMVHQQPLVTTRTTQEITAALQPEQLVQLASSLLGQRTQPGSTPPASAEDDLRSCLNHASQHNQASLVLSAPQSGQVRQLQQLLQQTSNVPAMPHQIGAQGSQHPQSTDAHEADSDPQKRLQATLQLAAALLQQIQGK</sequence>
<evidence type="ECO:0000256" key="4">
    <source>
        <dbReference type="PROSITE-ProRule" id="PRU00176"/>
    </source>
</evidence>
<protein>
    <submittedName>
        <fullName evidence="7">Flowering time control protein FPA</fullName>
    </submittedName>
</protein>
<accession>W9SJX1</accession>
<dbReference type="GO" id="GO:0005634">
    <property type="term" value="C:nucleus"/>
    <property type="evidence" value="ECO:0007669"/>
    <property type="project" value="UniProtKB-SubCell"/>
</dbReference>
<reference evidence="8" key="1">
    <citation type="submission" date="2013-01" db="EMBL/GenBank/DDBJ databases">
        <title>Draft Genome Sequence of a Mulberry Tree, Morus notabilis C.K. Schneid.</title>
        <authorList>
            <person name="He N."/>
            <person name="Zhao S."/>
        </authorList>
    </citation>
    <scope>NUCLEOTIDE SEQUENCE</scope>
</reference>
<feature type="compositionally biased region" description="Polar residues" evidence="5">
    <location>
        <begin position="1001"/>
        <end position="1010"/>
    </location>
</feature>
<dbReference type="InterPro" id="IPR035979">
    <property type="entry name" value="RBD_domain_sf"/>
</dbReference>
<gene>
    <name evidence="7" type="ORF">L484_017727</name>
</gene>
<dbReference type="InterPro" id="IPR000504">
    <property type="entry name" value="RRM_dom"/>
</dbReference>
<dbReference type="eggNOG" id="KOG0118">
    <property type="taxonomic scope" value="Eukaryota"/>
</dbReference>
<dbReference type="GO" id="GO:0003723">
    <property type="term" value="F:RNA binding"/>
    <property type="evidence" value="ECO:0007669"/>
    <property type="project" value="UniProtKB-UniRule"/>
</dbReference>
<dbReference type="SMART" id="SM00360">
    <property type="entry name" value="RRM"/>
    <property type="match status" value="2"/>
</dbReference>
<keyword evidence="8" id="KW-1185">Reference proteome</keyword>
<evidence type="ECO:0000259" key="6">
    <source>
        <dbReference type="PROSITE" id="PS50102"/>
    </source>
</evidence>
<dbReference type="Proteomes" id="UP000030645">
    <property type="component" value="Unassembled WGS sequence"/>
</dbReference>
<feature type="region of interest" description="Disordered" evidence="5">
    <location>
        <begin position="995"/>
        <end position="1021"/>
    </location>
</feature>
<evidence type="ECO:0000256" key="1">
    <source>
        <dbReference type="ARBA" id="ARBA00004123"/>
    </source>
</evidence>
<feature type="compositionally biased region" description="Basic residues" evidence="5">
    <location>
        <begin position="40"/>
        <end position="49"/>
    </location>
</feature>
<dbReference type="InterPro" id="IPR012921">
    <property type="entry name" value="SPOC_C"/>
</dbReference>
<dbReference type="EMBL" id="KE346354">
    <property type="protein sequence ID" value="EXC35026.1"/>
    <property type="molecule type" value="Genomic_DNA"/>
</dbReference>